<proteinExistence type="predicted"/>
<organism evidence="1">
    <name type="scientific">viral metagenome</name>
    <dbReference type="NCBI Taxonomy" id="1070528"/>
    <lineage>
        <taxon>unclassified sequences</taxon>
        <taxon>metagenomes</taxon>
        <taxon>organismal metagenomes</taxon>
    </lineage>
</organism>
<accession>A0A6M3J4C3</accession>
<evidence type="ECO:0000313" key="2">
    <source>
        <dbReference type="EMBL" id="QJA74224.1"/>
    </source>
</evidence>
<gene>
    <name evidence="2" type="ORF">MM415A02074_0002</name>
    <name evidence="1" type="ORF">MM415B00475_0014</name>
</gene>
<evidence type="ECO:0000313" key="1">
    <source>
        <dbReference type="EMBL" id="QJA64680.1"/>
    </source>
</evidence>
<dbReference type="EMBL" id="MT142083">
    <property type="protein sequence ID" value="QJA74224.1"/>
    <property type="molecule type" value="Genomic_DNA"/>
</dbReference>
<name>A0A6M3J4C3_9ZZZZ</name>
<sequence length="106" mass="11707">MKIPRTVKIGAARYAVKMEVEAFASIDAPNGMKENVGEHVPSLRILRVSDRSHGKKIPEESVTDTILHEILHAVSRVYGIGLDENQVAGLTGGLMQVIRDNKLDFR</sequence>
<reference evidence="1" key="1">
    <citation type="submission" date="2020-03" db="EMBL/GenBank/DDBJ databases">
        <title>The deep terrestrial virosphere.</title>
        <authorList>
            <person name="Holmfeldt K."/>
            <person name="Nilsson E."/>
            <person name="Simone D."/>
            <person name="Lopez-Fernandez M."/>
            <person name="Wu X."/>
            <person name="de Brujin I."/>
            <person name="Lundin D."/>
            <person name="Andersson A."/>
            <person name="Bertilsson S."/>
            <person name="Dopson M."/>
        </authorList>
    </citation>
    <scope>NUCLEOTIDE SEQUENCE</scope>
    <source>
        <strain evidence="2">MM415A02074</strain>
        <strain evidence="1">MM415B00475</strain>
    </source>
</reference>
<dbReference type="AlphaFoldDB" id="A0A6M3J4C3"/>
<protein>
    <recommendedName>
        <fullName evidence="3">Peptidase</fullName>
    </recommendedName>
</protein>
<dbReference type="EMBL" id="MT141524">
    <property type="protein sequence ID" value="QJA64680.1"/>
    <property type="molecule type" value="Genomic_DNA"/>
</dbReference>
<evidence type="ECO:0008006" key="3">
    <source>
        <dbReference type="Google" id="ProtNLM"/>
    </source>
</evidence>